<organism evidence="9 10">
    <name type="scientific">Desulfurispirillum indicum (strain ATCC BAA-1389 / DSM 22839 / S5)</name>
    <dbReference type="NCBI Taxonomy" id="653733"/>
    <lineage>
        <taxon>Bacteria</taxon>
        <taxon>Pseudomonadati</taxon>
        <taxon>Chrysiogenota</taxon>
        <taxon>Chrysiogenia</taxon>
        <taxon>Chrysiogenales</taxon>
        <taxon>Chrysiogenaceae</taxon>
        <taxon>Desulfurispirillum</taxon>
    </lineage>
</organism>
<dbReference type="PANTHER" id="PTHR42829:SF2">
    <property type="entry name" value="NADH-UBIQUINONE OXIDOREDUCTASE CHAIN 5"/>
    <property type="match status" value="1"/>
</dbReference>
<evidence type="ECO:0000256" key="4">
    <source>
        <dbReference type="ARBA" id="ARBA00023136"/>
    </source>
</evidence>
<feature type="transmembrane region" description="Helical" evidence="6">
    <location>
        <begin position="213"/>
        <end position="234"/>
    </location>
</feature>
<dbReference type="Pfam" id="PF00662">
    <property type="entry name" value="Proton_antipo_N"/>
    <property type="match status" value="1"/>
</dbReference>
<dbReference type="GO" id="GO:0008137">
    <property type="term" value="F:NADH dehydrogenase (ubiquinone) activity"/>
    <property type="evidence" value="ECO:0007669"/>
    <property type="project" value="InterPro"/>
</dbReference>
<evidence type="ECO:0000313" key="9">
    <source>
        <dbReference type="EMBL" id="ADU65362.1"/>
    </source>
</evidence>
<evidence type="ECO:0000313" key="10">
    <source>
        <dbReference type="Proteomes" id="UP000002572"/>
    </source>
</evidence>
<reference evidence="9 10" key="1">
    <citation type="submission" date="2010-12" db="EMBL/GenBank/DDBJ databases">
        <title>Complete sequence of Desulfurispirillum indicum S5.</title>
        <authorList>
            <consortium name="US DOE Joint Genome Institute"/>
            <person name="Lucas S."/>
            <person name="Copeland A."/>
            <person name="Lapidus A."/>
            <person name="Cheng J.-F."/>
            <person name="Goodwin L."/>
            <person name="Pitluck S."/>
            <person name="Chertkov O."/>
            <person name="Held B."/>
            <person name="Detter J.C."/>
            <person name="Han C."/>
            <person name="Tapia R."/>
            <person name="Land M."/>
            <person name="Hauser L."/>
            <person name="Kyrpides N."/>
            <person name="Ivanova N."/>
            <person name="Mikhailova N."/>
            <person name="Haggblom M."/>
            <person name="Rauschenbach I."/>
            <person name="Bini E."/>
            <person name="Woyke T."/>
        </authorList>
    </citation>
    <scope>NUCLEOTIDE SEQUENCE [LARGE SCALE GENOMIC DNA]</scope>
    <source>
        <strain evidence="10">ATCC BAA-1389 / DSM 22839 / S5</strain>
    </source>
</reference>
<dbReference type="InParanoid" id="E6W130"/>
<dbReference type="KEGG" id="din:Selin_0614"/>
<feature type="transmembrane region" description="Helical" evidence="6">
    <location>
        <begin position="377"/>
        <end position="397"/>
    </location>
</feature>
<feature type="domain" description="NADH:quinone oxidoreductase/Mrp antiporter transmembrane" evidence="7">
    <location>
        <begin position="138"/>
        <end position="427"/>
    </location>
</feature>
<dbReference type="InterPro" id="IPR003945">
    <property type="entry name" value="NU5C-like"/>
</dbReference>
<dbReference type="GO" id="GO:0042773">
    <property type="term" value="P:ATP synthesis coupled electron transport"/>
    <property type="evidence" value="ECO:0007669"/>
    <property type="project" value="InterPro"/>
</dbReference>
<evidence type="ECO:0000256" key="6">
    <source>
        <dbReference type="SAM" id="Phobius"/>
    </source>
</evidence>
<dbReference type="GO" id="GO:0012505">
    <property type="term" value="C:endomembrane system"/>
    <property type="evidence" value="ECO:0007669"/>
    <property type="project" value="UniProtKB-SubCell"/>
</dbReference>
<feature type="transmembrane region" description="Helical" evidence="6">
    <location>
        <begin position="183"/>
        <end position="201"/>
    </location>
</feature>
<feature type="transmembrane region" description="Helical" evidence="6">
    <location>
        <begin position="500"/>
        <end position="527"/>
    </location>
</feature>
<feature type="domain" description="NADH-Ubiquinone oxidoreductase (complex I) chain 5 N-terminal" evidence="8">
    <location>
        <begin position="72"/>
        <end position="121"/>
    </location>
</feature>
<feature type="transmembrane region" description="Helical" evidence="6">
    <location>
        <begin position="88"/>
        <end position="107"/>
    </location>
</feature>
<dbReference type="PRINTS" id="PR01435">
    <property type="entry name" value="NPOXDRDTASE5"/>
</dbReference>
<keyword evidence="10" id="KW-1185">Reference proteome</keyword>
<dbReference type="InterPro" id="IPR001516">
    <property type="entry name" value="Proton_antipo_N"/>
</dbReference>
<evidence type="ECO:0000256" key="5">
    <source>
        <dbReference type="RuleBase" id="RU000320"/>
    </source>
</evidence>
<dbReference type="InterPro" id="IPR001750">
    <property type="entry name" value="ND/Mrp_TM"/>
</dbReference>
<dbReference type="AlphaFoldDB" id="E6W130"/>
<dbReference type="PANTHER" id="PTHR42829">
    <property type="entry name" value="NADH-UBIQUINONE OXIDOREDUCTASE CHAIN 5"/>
    <property type="match status" value="1"/>
</dbReference>
<feature type="transmembrane region" description="Helical" evidence="6">
    <location>
        <begin position="33"/>
        <end position="60"/>
    </location>
</feature>
<feature type="transmembrane region" description="Helical" evidence="6">
    <location>
        <begin position="609"/>
        <end position="626"/>
    </location>
</feature>
<dbReference type="RefSeq" id="WP_013505250.1">
    <property type="nucleotide sequence ID" value="NC_014836.1"/>
</dbReference>
<evidence type="ECO:0000256" key="1">
    <source>
        <dbReference type="ARBA" id="ARBA00004127"/>
    </source>
</evidence>
<feature type="transmembrane region" description="Helical" evidence="6">
    <location>
        <begin position="417"/>
        <end position="437"/>
    </location>
</feature>
<dbReference type="GO" id="GO:0003954">
    <property type="term" value="F:NADH dehydrogenase activity"/>
    <property type="evidence" value="ECO:0007669"/>
    <property type="project" value="TreeGrafter"/>
</dbReference>
<name>E6W130_DESIS</name>
<dbReference type="EMBL" id="CP002432">
    <property type="protein sequence ID" value="ADU65362.1"/>
    <property type="molecule type" value="Genomic_DNA"/>
</dbReference>
<dbReference type="OrthoDB" id="9807568at2"/>
<proteinExistence type="predicted"/>
<protein>
    <submittedName>
        <fullName evidence="9">Proton-translocating NADH-quinone oxidoreductase, chain L</fullName>
    </submittedName>
</protein>
<accession>E6W130</accession>
<sequence length="627" mass="68338">MIEFAISNAWLIGIMPILAGCVALLVVKPWPKLAHTVVIVPSAIGWYLATLILIGAFMGYDLSSSQWSYRLLTTGDFDLNFGIRVDNLTALMLFIVMTVSTLVQLFSTKYVEGDGGYSRFFAFLGLFTSSMLGLILVDNLLGLFIFWELVGVSSFLLIGHWYQKPSAAAAAKKAFITNRVGDFGFLIGIMIIFATTGTLEFSGLREAIVAGDLSGWILTAAGIGIFFGAIGKSAQWPLHVWLPDAMEGPTPVSALIHAATMVAAGVYMVGKIYFLFEASATTLQFIAWIGAVTAFLAACIAVVQYDIKKALAYSTVSQLGFMMFALGMGPIGYAAGLFHLMTHAFFKGMMFLDSGSVIHGCHHEQDMRRMGGLRKSMPFTAGIMLLGCLAIAGVPPFSGFFSKDEVLAAAAAMNPMIFILGAVTAGLTAFYMFRMYFMTFHGEYRGHAHPHESPWQMTVPLGILGFFTVTAGWLALPHFWGGPNYIAEFLVYTPVTDASTYLKLNVGVMVLATLISLGSITLAYLMYSKGTICPEKMKQRFSYLHKLLTYKFFYDEVYNAMCKHVVVGAANVSWWFDRVVIDGIVNSIGSGTYSGGNTLRRLQWGSAQSYLSVLVIAVAIIAALLFI</sequence>
<keyword evidence="4 6" id="KW-0472">Membrane</keyword>
<evidence type="ECO:0000259" key="7">
    <source>
        <dbReference type="Pfam" id="PF00361"/>
    </source>
</evidence>
<dbReference type="PRINTS" id="PR01434">
    <property type="entry name" value="NADHDHGNASE5"/>
</dbReference>
<feature type="transmembrane region" description="Helical" evidence="6">
    <location>
        <begin position="144"/>
        <end position="163"/>
    </location>
</feature>
<dbReference type="Proteomes" id="UP000002572">
    <property type="component" value="Chromosome"/>
</dbReference>
<dbReference type="NCBIfam" id="NF005141">
    <property type="entry name" value="PRK06590.1"/>
    <property type="match status" value="1"/>
</dbReference>
<feature type="transmembrane region" description="Helical" evidence="6">
    <location>
        <begin position="285"/>
        <end position="307"/>
    </location>
</feature>
<keyword evidence="2 5" id="KW-0812">Transmembrane</keyword>
<dbReference type="STRING" id="653733.Selin_0614"/>
<dbReference type="GO" id="GO:0016020">
    <property type="term" value="C:membrane"/>
    <property type="evidence" value="ECO:0007669"/>
    <property type="project" value="UniProtKB-SubCell"/>
</dbReference>
<evidence type="ECO:0000256" key="3">
    <source>
        <dbReference type="ARBA" id="ARBA00022989"/>
    </source>
</evidence>
<feature type="transmembrane region" description="Helical" evidence="6">
    <location>
        <begin position="254"/>
        <end position="276"/>
    </location>
</feature>
<evidence type="ECO:0000259" key="8">
    <source>
        <dbReference type="Pfam" id="PF00662"/>
    </source>
</evidence>
<feature type="transmembrane region" description="Helical" evidence="6">
    <location>
        <begin position="119"/>
        <end position="137"/>
    </location>
</feature>
<gene>
    <name evidence="9" type="ordered locus">Selin_0614</name>
</gene>
<feature type="transmembrane region" description="Helical" evidence="6">
    <location>
        <begin position="9"/>
        <end position="27"/>
    </location>
</feature>
<dbReference type="InterPro" id="IPR018393">
    <property type="entry name" value="NADHpl_OxRdtase_5_subgr"/>
</dbReference>
<feature type="transmembrane region" description="Helical" evidence="6">
    <location>
        <begin position="319"/>
        <end position="340"/>
    </location>
</feature>
<dbReference type="Pfam" id="PF00361">
    <property type="entry name" value="Proton_antipo_M"/>
    <property type="match status" value="1"/>
</dbReference>
<feature type="transmembrane region" description="Helical" evidence="6">
    <location>
        <begin position="458"/>
        <end position="480"/>
    </location>
</feature>
<evidence type="ECO:0000256" key="2">
    <source>
        <dbReference type="ARBA" id="ARBA00022692"/>
    </source>
</evidence>
<dbReference type="FunCoup" id="E6W130">
    <property type="interactions" value="186"/>
</dbReference>
<keyword evidence="3 6" id="KW-1133">Transmembrane helix</keyword>
<dbReference type="eggNOG" id="COG1009">
    <property type="taxonomic scope" value="Bacteria"/>
</dbReference>
<dbReference type="NCBIfam" id="TIGR01974">
    <property type="entry name" value="NDH_I_L"/>
    <property type="match status" value="1"/>
</dbReference>
<dbReference type="HOGENOM" id="CLU_007100_6_0_0"/>
<dbReference type="GO" id="GO:0015990">
    <property type="term" value="P:electron transport coupled proton transport"/>
    <property type="evidence" value="ECO:0007669"/>
    <property type="project" value="TreeGrafter"/>
</dbReference>
<dbReference type="Gene3D" id="1.20.5.2700">
    <property type="match status" value="1"/>
</dbReference>
<comment type="subcellular location">
    <subcellularLocation>
        <location evidence="1">Endomembrane system</location>
        <topology evidence="1">Multi-pass membrane protein</topology>
    </subcellularLocation>
    <subcellularLocation>
        <location evidence="5">Membrane</location>
        <topology evidence="5">Multi-pass membrane protein</topology>
    </subcellularLocation>
</comment>